<dbReference type="EMBL" id="CAJVPK010001430">
    <property type="protein sequence ID" value="CAG8586517.1"/>
    <property type="molecule type" value="Genomic_DNA"/>
</dbReference>
<evidence type="ECO:0000313" key="3">
    <source>
        <dbReference type="Proteomes" id="UP000789706"/>
    </source>
</evidence>
<feature type="region of interest" description="Disordered" evidence="1">
    <location>
        <begin position="51"/>
        <end position="82"/>
    </location>
</feature>
<accession>A0A9N9C0P1</accession>
<dbReference type="Proteomes" id="UP000789706">
    <property type="component" value="Unassembled WGS sequence"/>
</dbReference>
<name>A0A9N9C0P1_9GLOM</name>
<evidence type="ECO:0000256" key="1">
    <source>
        <dbReference type="SAM" id="MobiDB-lite"/>
    </source>
</evidence>
<dbReference type="AlphaFoldDB" id="A0A9N9C0P1"/>
<comment type="caution">
    <text evidence="2">The sequence shown here is derived from an EMBL/GenBank/DDBJ whole genome shotgun (WGS) entry which is preliminary data.</text>
</comment>
<gene>
    <name evidence="2" type="ORF">DEBURN_LOCUS8835</name>
</gene>
<keyword evidence="3" id="KW-1185">Reference proteome</keyword>
<organism evidence="2 3">
    <name type="scientific">Diversispora eburnea</name>
    <dbReference type="NCBI Taxonomy" id="1213867"/>
    <lineage>
        <taxon>Eukaryota</taxon>
        <taxon>Fungi</taxon>
        <taxon>Fungi incertae sedis</taxon>
        <taxon>Mucoromycota</taxon>
        <taxon>Glomeromycotina</taxon>
        <taxon>Glomeromycetes</taxon>
        <taxon>Diversisporales</taxon>
        <taxon>Diversisporaceae</taxon>
        <taxon>Diversispora</taxon>
    </lineage>
</organism>
<evidence type="ECO:0000313" key="2">
    <source>
        <dbReference type="EMBL" id="CAG8586517.1"/>
    </source>
</evidence>
<sequence length="82" mass="9286">MVIITKQQQFNQQQQYNKQQPCNIEKSNLILPTSCVSPICYDYYASPLPPPSLHSPSSAHQNWRHQNISNISNNLSTPNSSS</sequence>
<reference evidence="2" key="1">
    <citation type="submission" date="2021-06" db="EMBL/GenBank/DDBJ databases">
        <authorList>
            <person name="Kallberg Y."/>
            <person name="Tangrot J."/>
            <person name="Rosling A."/>
        </authorList>
    </citation>
    <scope>NUCLEOTIDE SEQUENCE</scope>
    <source>
        <strain evidence="2">AZ414A</strain>
    </source>
</reference>
<proteinExistence type="predicted"/>
<protein>
    <submittedName>
        <fullName evidence="2">4889_t:CDS:1</fullName>
    </submittedName>
</protein>
<feature type="compositionally biased region" description="Polar residues" evidence="1">
    <location>
        <begin position="64"/>
        <end position="82"/>
    </location>
</feature>